<keyword evidence="2" id="KW-1185">Reference proteome</keyword>
<protein>
    <submittedName>
        <fullName evidence="1">Uncharacterized protein</fullName>
    </submittedName>
</protein>
<accession>A0A9J6BW77</accession>
<dbReference type="AlphaFoldDB" id="A0A9J6BW77"/>
<name>A0A9J6BW77_POLVA</name>
<dbReference type="EMBL" id="JADBJN010000003">
    <property type="protein sequence ID" value="KAG5674193.1"/>
    <property type="molecule type" value="Genomic_DNA"/>
</dbReference>
<dbReference type="Proteomes" id="UP001107558">
    <property type="component" value="Chromosome 3"/>
</dbReference>
<comment type="caution">
    <text evidence="1">The sequence shown here is derived from an EMBL/GenBank/DDBJ whole genome shotgun (WGS) entry which is preliminary data.</text>
</comment>
<organism evidence="1 2">
    <name type="scientific">Polypedilum vanderplanki</name>
    <name type="common">Sleeping chironomid midge</name>
    <dbReference type="NCBI Taxonomy" id="319348"/>
    <lineage>
        <taxon>Eukaryota</taxon>
        <taxon>Metazoa</taxon>
        <taxon>Ecdysozoa</taxon>
        <taxon>Arthropoda</taxon>
        <taxon>Hexapoda</taxon>
        <taxon>Insecta</taxon>
        <taxon>Pterygota</taxon>
        <taxon>Neoptera</taxon>
        <taxon>Endopterygota</taxon>
        <taxon>Diptera</taxon>
        <taxon>Nematocera</taxon>
        <taxon>Chironomoidea</taxon>
        <taxon>Chironomidae</taxon>
        <taxon>Chironominae</taxon>
        <taxon>Polypedilum</taxon>
        <taxon>Polypedilum</taxon>
    </lineage>
</organism>
<sequence>MNNRSKNSDRRNNSTIAVKNQQVDSNLKYASNVSMDFGNDSVKEDDKSSKIKPIIVDSGIAPSYTQKTAVKCSFVCEHVTAHRFHFFVKILEYS</sequence>
<evidence type="ECO:0000313" key="2">
    <source>
        <dbReference type="Proteomes" id="UP001107558"/>
    </source>
</evidence>
<gene>
    <name evidence="1" type="ORF">PVAND_004175</name>
</gene>
<evidence type="ECO:0000313" key="1">
    <source>
        <dbReference type="EMBL" id="KAG5674193.1"/>
    </source>
</evidence>
<proteinExistence type="predicted"/>
<reference evidence="1" key="1">
    <citation type="submission" date="2021-03" db="EMBL/GenBank/DDBJ databases">
        <title>Chromosome level genome of the anhydrobiotic midge Polypedilum vanderplanki.</title>
        <authorList>
            <person name="Yoshida Y."/>
            <person name="Kikawada T."/>
            <person name="Gusev O."/>
        </authorList>
    </citation>
    <scope>NUCLEOTIDE SEQUENCE</scope>
    <source>
        <strain evidence="1">NIAS01</strain>
        <tissue evidence="1">Whole body or cell culture</tissue>
    </source>
</reference>